<sequence length="1174" mass="128419">MRFQALNIPAFGPFTGKHLDLSAGAGKLEIIYGANEAGKSSLLRAISTLLFGFGSRTTDDFLHPYGELRVGATIEHEGRLLTCLRRKGNKNTLRDGADAVLVAEDDLLAVAPIANQQVFEVMFGLDAERLKRGGDELLAGHGEFGQLLFSAAAGIEGLHSILAGLDGEAAELFRPRSSTARISRLLTDYDGQRKRARDAQVTPHELGELRERKELVQRRLGEVRRDTAAASSEKERLNRIRTSLGLLGEQRLVLSQLEPLAGVAPLRERFADEYAGARQDLSMNEAGRLGLRQRVARLEAEVAEIQYSEPLLAHEPSIEARYQRLGAEQKAQADLPKLRGNASAMEAELSALLSDLGEPPGLEDVARLRVPAAESKLAANLTTEHAELSANLRNASALAGELAVEVEQDAERLGGLAPARPMAGLEQALRIETLPDARRRDLDKRAKAAEVRMADEVRLLPWPGSIEELLAAAVPSEATVADWRRRLDAAAVDGREAEKAQEEAARDLARQETSLRRLEGRRAMATLSGLADRREHRAQGWQAVRQSWLERSGQAAAEFLGETGAEPARLAQAYEEAVSKADAVADELREHADEVAQVAQAEQEAGFAREKLAACSEELARKDAAKQALQAEWSALWAPWGVPASEPSQMAEWLRRRAALAERARELDLMRSELERSTAQEEAAAEELRQAIGLVTGATPEQGSTLAMLRGQAVTLLEEQKKLAAARQNLEGQLSAARRKLATVQRKESTAREELAAWQDRWSQLVERLKLNGAAEPASVQELLQLRSQITTRHSEYTQTRTRIDGILRDSAKFESDTRAVVELAAPALAGSGAMDAVREMYRQLAVHRKARDLAASKQEDLAAEKAKLEALDNELVRLQAVLTSMVAEAGCASDSEVPTRMAEWSAKQAGQAKLAQIQQALAAIAAGRTLEALAEEARGVETDEIPGRLESVEQTRTALEQERDELIREDSALSQKLVGFEGRTEARDAAADLQSTRAALLEESENYVRLRLAEQLLRSAIDEFRRKSTGKLLERSSQIFAALTLDSFEGLKLEYGSDAKGSVILVGVRPDRRTVPVGGMSEGTRDQLYLALRIASLEVYFEKNQAIPLIADDILVNFDDARAAAALGALSGLARHTQVLLFTHHRHMVELAGQHLEPADFVTYRLEKLESAG</sequence>
<gene>
    <name evidence="3" type="ORF">IRI77_11925</name>
</gene>
<keyword evidence="4" id="KW-1185">Reference proteome</keyword>
<feature type="coiled-coil region" evidence="1">
    <location>
        <begin position="720"/>
        <end position="761"/>
    </location>
</feature>
<dbReference type="InterPro" id="IPR027417">
    <property type="entry name" value="P-loop_NTPase"/>
</dbReference>
<dbReference type="EMBL" id="CP063849">
    <property type="protein sequence ID" value="QOY90620.1"/>
    <property type="molecule type" value="Genomic_DNA"/>
</dbReference>
<accession>A0A7S7NVK8</accession>
<evidence type="ECO:0000259" key="2">
    <source>
        <dbReference type="Pfam" id="PF13514"/>
    </source>
</evidence>
<dbReference type="InterPro" id="IPR038734">
    <property type="entry name" value="YhaN_AAA"/>
</dbReference>
<name>A0A7S7NVK8_PALFE</name>
<feature type="domain" description="YhaN AAA" evidence="2">
    <location>
        <begin position="1"/>
        <end position="205"/>
    </location>
</feature>
<feature type="coiled-coil region" evidence="1">
    <location>
        <begin position="855"/>
        <end position="889"/>
    </location>
</feature>
<dbReference type="Proteomes" id="UP000593892">
    <property type="component" value="Chromosome"/>
</dbReference>
<dbReference type="RefSeq" id="WP_194452280.1">
    <property type="nucleotide sequence ID" value="NZ_CP063849.1"/>
</dbReference>
<dbReference type="SUPFAM" id="SSF52540">
    <property type="entry name" value="P-loop containing nucleoside triphosphate hydrolases"/>
    <property type="match status" value="1"/>
</dbReference>
<evidence type="ECO:0000313" key="4">
    <source>
        <dbReference type="Proteomes" id="UP000593892"/>
    </source>
</evidence>
<reference evidence="3 4" key="1">
    <citation type="submission" date="2020-10" db="EMBL/GenBank/DDBJ databases">
        <title>Complete genome sequence of Paludibaculum fermentans P105T, a facultatively anaerobic acidobacterium capable of dissimilatory Fe(III) reduction.</title>
        <authorList>
            <person name="Dedysh S.N."/>
            <person name="Beletsky A.V."/>
            <person name="Kulichevskaya I.S."/>
            <person name="Mardanov A.V."/>
            <person name="Ravin N.V."/>
        </authorList>
    </citation>
    <scope>NUCLEOTIDE SEQUENCE [LARGE SCALE GENOMIC DNA]</scope>
    <source>
        <strain evidence="3 4">P105</strain>
    </source>
</reference>
<evidence type="ECO:0000313" key="3">
    <source>
        <dbReference type="EMBL" id="QOY90620.1"/>
    </source>
</evidence>
<dbReference type="PANTHER" id="PTHR41259:SF1">
    <property type="entry name" value="DOUBLE-STRAND BREAK REPAIR RAD50 ATPASE, PUTATIVE-RELATED"/>
    <property type="match status" value="1"/>
</dbReference>
<dbReference type="Pfam" id="PF13514">
    <property type="entry name" value="AAA_27"/>
    <property type="match status" value="1"/>
</dbReference>
<proteinExistence type="predicted"/>
<feature type="coiled-coil region" evidence="1">
    <location>
        <begin position="950"/>
        <end position="1004"/>
    </location>
</feature>
<organism evidence="3 4">
    <name type="scientific">Paludibaculum fermentans</name>
    <dbReference type="NCBI Taxonomy" id="1473598"/>
    <lineage>
        <taxon>Bacteria</taxon>
        <taxon>Pseudomonadati</taxon>
        <taxon>Acidobacteriota</taxon>
        <taxon>Terriglobia</taxon>
        <taxon>Bryobacterales</taxon>
        <taxon>Bryobacteraceae</taxon>
        <taxon>Paludibaculum</taxon>
    </lineage>
</organism>
<dbReference type="KEGG" id="pfer:IRI77_11925"/>
<protein>
    <submittedName>
        <fullName evidence="3">AAA family ATPase</fullName>
    </submittedName>
</protein>
<dbReference type="AlphaFoldDB" id="A0A7S7NVK8"/>
<evidence type="ECO:0000256" key="1">
    <source>
        <dbReference type="SAM" id="Coils"/>
    </source>
</evidence>
<feature type="coiled-coil region" evidence="1">
    <location>
        <begin position="571"/>
        <end position="632"/>
    </location>
</feature>
<dbReference type="PANTHER" id="PTHR41259">
    <property type="entry name" value="DOUBLE-STRAND BREAK REPAIR RAD50 ATPASE, PUTATIVE-RELATED"/>
    <property type="match status" value="1"/>
</dbReference>
<dbReference type="Gene3D" id="3.40.50.300">
    <property type="entry name" value="P-loop containing nucleotide triphosphate hydrolases"/>
    <property type="match status" value="2"/>
</dbReference>
<keyword evidence="1" id="KW-0175">Coiled coil</keyword>